<sequence>MIHLGALVPHPPLIVPGVGRESERAKVGETIRALGEVDRLLAEDPPETLVVFTPHGTVYSDAVVIYADGELTGDLRQFGVQQDWRWENDPELVERIAAVGRTAGLPVYPLPQREAARGRDAGLDHGVLVPLSFFDPSWAARARLVVIPLSFLPLEELYRFGTAVAEAAGQLGRKTAIIASGDLSHCLQPGAPAPYDPRGAEFDRKLMELLREEDIARFFRLDPVLVEKAAECGFRSLIMLLGTFDAKEFRVKVHSYQGPFGVGYGVATFHPTGASRESLVPELFGQRAAAVAARRAAESPLVRYARRVVEAHVRKQPLPQPEELDDYAAERAGVFVSLKKHGQLRGCIGTIEPTQANLAAEIRQNAISAASHDHRFDPVEPEELADLTYSVDVLQAAEAIDGPDQLDPDRYGVIVSRGGRRGLLLPNIEGVETAAEQVAIAKRKAGIGADEPVQLERFEVVRYY</sequence>
<dbReference type="Pfam" id="PF01871">
    <property type="entry name" value="AMMECR1"/>
    <property type="match status" value="1"/>
</dbReference>
<reference evidence="2 3" key="1">
    <citation type="submission" date="2019-03" db="EMBL/GenBank/DDBJ databases">
        <title>Genomic Encyclopedia of Type Strains, Phase IV (KMG-IV): sequencing the most valuable type-strain genomes for metagenomic binning, comparative biology and taxonomic classification.</title>
        <authorList>
            <person name="Goeker M."/>
        </authorList>
    </citation>
    <scope>NUCLEOTIDE SEQUENCE [LARGE SCALE GENOMIC DNA]</scope>
    <source>
        <strain evidence="2 3">LX-B</strain>
    </source>
</reference>
<dbReference type="RefSeq" id="WP_132017517.1">
    <property type="nucleotide sequence ID" value="NZ_SLUN01000052.1"/>
</dbReference>
<dbReference type="GO" id="GO:0016702">
    <property type="term" value="F:oxidoreductase activity, acting on single donors with incorporation of molecular oxygen, incorporation of two atoms of oxygen"/>
    <property type="evidence" value="ECO:0007669"/>
    <property type="project" value="UniProtKB-ARBA"/>
</dbReference>
<dbReference type="Pfam" id="PF02900">
    <property type="entry name" value="LigB"/>
    <property type="match status" value="1"/>
</dbReference>
<dbReference type="InterPro" id="IPR002733">
    <property type="entry name" value="AMMECR1_domain"/>
</dbReference>
<dbReference type="CDD" id="cd07951">
    <property type="entry name" value="ED_3B_N_AMMECR1"/>
    <property type="match status" value="1"/>
</dbReference>
<gene>
    <name evidence="2" type="ORF">EDC14_105222</name>
</gene>
<dbReference type="InterPro" id="IPR023473">
    <property type="entry name" value="AMMECR1"/>
</dbReference>
<dbReference type="GO" id="GO:0008198">
    <property type="term" value="F:ferrous iron binding"/>
    <property type="evidence" value="ECO:0007669"/>
    <property type="project" value="InterPro"/>
</dbReference>
<protein>
    <submittedName>
        <fullName evidence="2">Uncharacterized protein (TIGR00296 family)/AmmeMemoRadiSam system protein A/AmmeMemoRadiSam system protein B</fullName>
    </submittedName>
</protein>
<keyword evidence="3" id="KW-1185">Reference proteome</keyword>
<dbReference type="Gene3D" id="3.30.700.20">
    <property type="entry name" value="Hypothetical protein ph0010, domain 1"/>
    <property type="match status" value="1"/>
</dbReference>
<dbReference type="InterPro" id="IPR036071">
    <property type="entry name" value="AMMECR1_dom_sf"/>
</dbReference>
<dbReference type="InterPro" id="IPR027485">
    <property type="entry name" value="AMMECR1_N"/>
</dbReference>
<comment type="caution">
    <text evidence="2">The sequence shown here is derived from an EMBL/GenBank/DDBJ whole genome shotgun (WGS) entry which is preliminary data.</text>
</comment>
<accession>A0A4R1QSN2</accession>
<dbReference type="PANTHER" id="PTHR13016">
    <property type="entry name" value="AMMECR1 HOMOLOG"/>
    <property type="match status" value="1"/>
</dbReference>
<proteinExistence type="predicted"/>
<dbReference type="InterPro" id="IPR004183">
    <property type="entry name" value="Xdiol_dOase_suB"/>
</dbReference>
<name>A0A4R1QSN2_HYDET</name>
<evidence type="ECO:0000313" key="3">
    <source>
        <dbReference type="Proteomes" id="UP000295008"/>
    </source>
</evidence>
<dbReference type="PROSITE" id="PS51112">
    <property type="entry name" value="AMMECR1"/>
    <property type="match status" value="1"/>
</dbReference>
<evidence type="ECO:0000313" key="2">
    <source>
        <dbReference type="EMBL" id="TCL56041.1"/>
    </source>
</evidence>
<dbReference type="Gene3D" id="3.40.830.10">
    <property type="entry name" value="LigB-like"/>
    <property type="match status" value="1"/>
</dbReference>
<evidence type="ECO:0000259" key="1">
    <source>
        <dbReference type="PROSITE" id="PS51112"/>
    </source>
</evidence>
<dbReference type="OrthoDB" id="159752at2"/>
<organism evidence="2 3">
    <name type="scientific">Hydrogenispora ethanolica</name>
    <dbReference type="NCBI Taxonomy" id="1082276"/>
    <lineage>
        <taxon>Bacteria</taxon>
        <taxon>Bacillati</taxon>
        <taxon>Bacillota</taxon>
        <taxon>Hydrogenispora</taxon>
    </lineage>
</organism>
<dbReference type="SUPFAM" id="SSF143447">
    <property type="entry name" value="AMMECR1-like"/>
    <property type="match status" value="1"/>
</dbReference>
<dbReference type="PANTHER" id="PTHR13016:SF0">
    <property type="entry name" value="AMME SYNDROME CANDIDATE GENE 1 PROTEIN"/>
    <property type="match status" value="1"/>
</dbReference>
<feature type="domain" description="AMMECR1" evidence="1">
    <location>
        <begin position="296"/>
        <end position="464"/>
    </location>
</feature>
<dbReference type="SUPFAM" id="SSF53213">
    <property type="entry name" value="LigB-like"/>
    <property type="match status" value="1"/>
</dbReference>
<dbReference type="Gene3D" id="3.30.1490.150">
    <property type="entry name" value="Hypothetical protein ph0010, domain 2"/>
    <property type="match status" value="1"/>
</dbReference>
<dbReference type="NCBIfam" id="TIGR04335">
    <property type="entry name" value="AmmeMemoSam_A"/>
    <property type="match status" value="1"/>
</dbReference>
<dbReference type="Proteomes" id="UP000295008">
    <property type="component" value="Unassembled WGS sequence"/>
</dbReference>
<dbReference type="InterPro" id="IPR027623">
    <property type="entry name" value="AmmeMemoSam_A"/>
</dbReference>
<dbReference type="EMBL" id="SLUN01000052">
    <property type="protein sequence ID" value="TCL56041.1"/>
    <property type="molecule type" value="Genomic_DNA"/>
</dbReference>
<dbReference type="AlphaFoldDB" id="A0A4R1QSN2"/>